<dbReference type="GO" id="GO:0047617">
    <property type="term" value="F:fatty acyl-CoA hydrolase activity"/>
    <property type="evidence" value="ECO:0007669"/>
    <property type="project" value="TreeGrafter"/>
</dbReference>
<dbReference type="InterPro" id="IPR014940">
    <property type="entry name" value="BAAT_C"/>
</dbReference>
<gene>
    <name evidence="2" type="ORF">AKAME5_002942400</name>
</gene>
<dbReference type="GO" id="GO:0006637">
    <property type="term" value="P:acyl-CoA metabolic process"/>
    <property type="evidence" value="ECO:0007669"/>
    <property type="project" value="TreeGrafter"/>
</dbReference>
<dbReference type="GO" id="GO:0006631">
    <property type="term" value="P:fatty acid metabolic process"/>
    <property type="evidence" value="ECO:0007669"/>
    <property type="project" value="TreeGrafter"/>
</dbReference>
<name>A0AAD3N789_LATJO</name>
<dbReference type="InterPro" id="IPR029058">
    <property type="entry name" value="AB_hydrolase_fold"/>
</dbReference>
<dbReference type="EMBL" id="BRZM01006013">
    <property type="protein sequence ID" value="GLD67195.1"/>
    <property type="molecule type" value="Genomic_DNA"/>
</dbReference>
<dbReference type="SUPFAM" id="SSF53474">
    <property type="entry name" value="alpha/beta-Hydrolases"/>
    <property type="match status" value="1"/>
</dbReference>
<accession>A0AAD3N789</accession>
<feature type="domain" description="BAAT/Acyl-CoA thioester hydrolase C-terminal" evidence="1">
    <location>
        <begin position="22"/>
        <end position="142"/>
    </location>
</feature>
<dbReference type="AlphaFoldDB" id="A0AAD3N789"/>
<comment type="caution">
    <text evidence="2">The sequence shown here is derived from an EMBL/GenBank/DDBJ whole genome shotgun (WGS) entry which is preliminary data.</text>
</comment>
<reference evidence="2" key="1">
    <citation type="submission" date="2022-08" db="EMBL/GenBank/DDBJ databases">
        <title>Genome sequencing of akame (Lates japonicus).</title>
        <authorList>
            <person name="Hashiguchi Y."/>
            <person name="Takahashi H."/>
        </authorList>
    </citation>
    <scope>NUCLEOTIDE SEQUENCE</scope>
    <source>
        <strain evidence="2">Kochi</strain>
    </source>
</reference>
<proteinExistence type="predicted"/>
<dbReference type="Gene3D" id="3.40.50.1820">
    <property type="entry name" value="alpha/beta hydrolase"/>
    <property type="match status" value="1"/>
</dbReference>
<organism evidence="2 3">
    <name type="scientific">Lates japonicus</name>
    <name type="common">Japanese lates</name>
    <dbReference type="NCBI Taxonomy" id="270547"/>
    <lineage>
        <taxon>Eukaryota</taxon>
        <taxon>Metazoa</taxon>
        <taxon>Chordata</taxon>
        <taxon>Craniata</taxon>
        <taxon>Vertebrata</taxon>
        <taxon>Euteleostomi</taxon>
        <taxon>Actinopterygii</taxon>
        <taxon>Neopterygii</taxon>
        <taxon>Teleostei</taxon>
        <taxon>Neoteleostei</taxon>
        <taxon>Acanthomorphata</taxon>
        <taxon>Carangaria</taxon>
        <taxon>Carangaria incertae sedis</taxon>
        <taxon>Centropomidae</taxon>
        <taxon>Lates</taxon>
    </lineage>
</organism>
<dbReference type="PANTHER" id="PTHR10824">
    <property type="entry name" value="ACYL-COENZYME A THIOESTERASE-RELATED"/>
    <property type="match status" value="1"/>
</dbReference>
<evidence type="ECO:0000313" key="3">
    <source>
        <dbReference type="Proteomes" id="UP001279410"/>
    </source>
</evidence>
<keyword evidence="3" id="KW-1185">Reference proteome</keyword>
<protein>
    <submittedName>
        <fullName evidence="2">Acyl-coenzyme A thioesterase 4-like protein</fullName>
    </submittedName>
</protein>
<evidence type="ECO:0000259" key="1">
    <source>
        <dbReference type="Pfam" id="PF08840"/>
    </source>
</evidence>
<dbReference type="Proteomes" id="UP001279410">
    <property type="component" value="Unassembled WGS sequence"/>
</dbReference>
<sequence>MHFFHENAGKVRFSEEKEAIWRDLLLPIPTDPSLKVDVGRLQCPLLLVVGEDDQNWPAYESAMDMKEMMERAGNSHLLTILSYPYAGHLIEPPYTPHIRASTFKPVNARKSLMALWGGETVAHSRAQEDAWRKTLVFLRENLF</sequence>
<dbReference type="PANTHER" id="PTHR10824:SF36">
    <property type="entry name" value="ACYL-COA THIOESTERASE 17-RELATED"/>
    <property type="match status" value="1"/>
</dbReference>
<evidence type="ECO:0000313" key="2">
    <source>
        <dbReference type="EMBL" id="GLD67195.1"/>
    </source>
</evidence>
<dbReference type="Pfam" id="PF08840">
    <property type="entry name" value="BAAT_C"/>
    <property type="match status" value="1"/>
</dbReference>